<evidence type="ECO:0000313" key="2">
    <source>
        <dbReference type="EMBL" id="SDJ95981.1"/>
    </source>
</evidence>
<organism evidence="2 3">
    <name type="scientific">Aneurinibacillus migulanus</name>
    <name type="common">Bacillus migulanus</name>
    <dbReference type="NCBI Taxonomy" id="47500"/>
    <lineage>
        <taxon>Bacteria</taxon>
        <taxon>Bacillati</taxon>
        <taxon>Bacillota</taxon>
        <taxon>Bacilli</taxon>
        <taxon>Bacillales</taxon>
        <taxon>Paenibacillaceae</taxon>
        <taxon>Aneurinibacillus group</taxon>
        <taxon>Aneurinibacillus</taxon>
    </lineage>
</organism>
<evidence type="ECO:0000259" key="1">
    <source>
        <dbReference type="Pfam" id="PF13157"/>
    </source>
</evidence>
<dbReference type="Proteomes" id="UP000182836">
    <property type="component" value="Unassembled WGS sequence"/>
</dbReference>
<dbReference type="EMBL" id="FNED01000034">
    <property type="protein sequence ID" value="SDJ95981.1"/>
    <property type="molecule type" value="Genomic_DNA"/>
</dbReference>
<dbReference type="Pfam" id="PF13157">
    <property type="entry name" value="Enas"/>
    <property type="match status" value="1"/>
</dbReference>
<reference evidence="2 3" key="1">
    <citation type="submission" date="2016-10" db="EMBL/GenBank/DDBJ databases">
        <authorList>
            <person name="de Groot N.N."/>
        </authorList>
    </citation>
    <scope>NUCLEOTIDE SEQUENCE [LARGE SCALE GENOMIC DNA]</scope>
    <source>
        <strain evidence="2 3">DSM 2895</strain>
    </source>
</reference>
<sequence>MANQCNVFTHDHSVFINRPCDGAVIPIYRTFTASPPTVTINIENSGTCPITVIVERGNNLIPIMEVIQPGLDFVMTVEFVTSISVQCSTGGGTCEFFVELDISSCMCC</sequence>
<dbReference type="InterPro" id="IPR025055">
    <property type="entry name" value="Ena_core"/>
</dbReference>
<dbReference type="GeneID" id="96991417"/>
<accession>A0A1G8XZQ4</accession>
<name>A0A1G8XZQ4_ANEMI</name>
<proteinExistence type="predicted"/>
<gene>
    <name evidence="2" type="ORF">SAMN04487909_1346</name>
</gene>
<dbReference type="RefSeq" id="WP_407638654.1">
    <property type="nucleotide sequence ID" value="NZ_BJOA01000098.1"/>
</dbReference>
<feature type="domain" description="Endospore appendages core" evidence="1">
    <location>
        <begin position="19"/>
        <end position="95"/>
    </location>
</feature>
<protein>
    <recommendedName>
        <fullName evidence="1">Endospore appendages core domain-containing protein</fullName>
    </recommendedName>
</protein>
<evidence type="ECO:0000313" key="3">
    <source>
        <dbReference type="Proteomes" id="UP000182836"/>
    </source>
</evidence>
<dbReference type="AlphaFoldDB" id="A0A1G8XZQ4"/>